<evidence type="ECO:0000259" key="2">
    <source>
        <dbReference type="Pfam" id="PF13649"/>
    </source>
</evidence>
<dbReference type="Proteomes" id="UP000005824">
    <property type="component" value="Unassembled WGS sequence"/>
</dbReference>
<dbReference type="EMBL" id="ABVL01000006">
    <property type="protein sequence ID" value="EDY19869.1"/>
    <property type="molecule type" value="Genomic_DNA"/>
</dbReference>
<protein>
    <submittedName>
        <fullName evidence="3">Methyltransferase type 11</fullName>
    </submittedName>
</protein>
<dbReference type="GO" id="GO:0032259">
    <property type="term" value="P:methylation"/>
    <property type="evidence" value="ECO:0007669"/>
    <property type="project" value="UniProtKB-KW"/>
</dbReference>
<name>B4D0K7_9BACT</name>
<dbReference type="InterPro" id="IPR041698">
    <property type="entry name" value="Methyltransf_25"/>
</dbReference>
<evidence type="ECO:0000313" key="3">
    <source>
        <dbReference type="EMBL" id="EDY19869.1"/>
    </source>
</evidence>
<comment type="caution">
    <text evidence="3">The sequence shown here is derived from an EMBL/GenBank/DDBJ whole genome shotgun (WGS) entry which is preliminary data.</text>
</comment>
<dbReference type="STRING" id="497964.CfE428DRAFT_2458"/>
<feature type="domain" description="Methyltransferase" evidence="2">
    <location>
        <begin position="89"/>
        <end position="184"/>
    </location>
</feature>
<keyword evidence="1" id="KW-0732">Signal</keyword>
<reference evidence="3 4" key="1">
    <citation type="journal article" date="2011" name="J. Bacteriol.">
        <title>Genome sequence of Chthoniobacter flavus Ellin428, an aerobic heterotrophic soil bacterium.</title>
        <authorList>
            <person name="Kant R."/>
            <person name="van Passel M.W."/>
            <person name="Palva A."/>
            <person name="Lucas S."/>
            <person name="Lapidus A."/>
            <person name="Glavina Del Rio T."/>
            <person name="Dalin E."/>
            <person name="Tice H."/>
            <person name="Bruce D."/>
            <person name="Goodwin L."/>
            <person name="Pitluck S."/>
            <person name="Larimer F.W."/>
            <person name="Land M.L."/>
            <person name="Hauser L."/>
            <person name="Sangwan P."/>
            <person name="de Vos W.M."/>
            <person name="Janssen P.H."/>
            <person name="Smidt H."/>
        </authorList>
    </citation>
    <scope>NUCLEOTIDE SEQUENCE [LARGE SCALE GENOMIC DNA]</scope>
    <source>
        <strain evidence="3 4">Ellin428</strain>
    </source>
</reference>
<feature type="chain" id="PRO_5002802997" evidence="1">
    <location>
        <begin position="21"/>
        <end position="241"/>
    </location>
</feature>
<dbReference type="Pfam" id="PF13649">
    <property type="entry name" value="Methyltransf_25"/>
    <property type="match status" value="1"/>
</dbReference>
<dbReference type="CDD" id="cd02440">
    <property type="entry name" value="AdoMet_MTases"/>
    <property type="match status" value="1"/>
</dbReference>
<feature type="signal peptide" evidence="1">
    <location>
        <begin position="1"/>
        <end position="20"/>
    </location>
</feature>
<accession>B4D0K7</accession>
<dbReference type="SUPFAM" id="SSF53335">
    <property type="entry name" value="S-adenosyl-L-methionine-dependent methyltransferases"/>
    <property type="match status" value="1"/>
</dbReference>
<evidence type="ECO:0000313" key="4">
    <source>
        <dbReference type="Proteomes" id="UP000005824"/>
    </source>
</evidence>
<dbReference type="AlphaFoldDB" id="B4D0K7"/>
<dbReference type="InterPro" id="IPR029063">
    <property type="entry name" value="SAM-dependent_MTases_sf"/>
</dbReference>
<dbReference type="PANTHER" id="PTHR43591">
    <property type="entry name" value="METHYLTRANSFERASE"/>
    <property type="match status" value="1"/>
</dbReference>
<dbReference type="RefSeq" id="WP_006979783.1">
    <property type="nucleotide sequence ID" value="NZ_ABVL01000006.1"/>
</dbReference>
<dbReference type="GO" id="GO:0008168">
    <property type="term" value="F:methyltransferase activity"/>
    <property type="evidence" value="ECO:0007669"/>
    <property type="project" value="UniProtKB-KW"/>
</dbReference>
<keyword evidence="3" id="KW-0489">Methyltransferase</keyword>
<dbReference type="Gene3D" id="3.40.50.150">
    <property type="entry name" value="Vaccinia Virus protein VP39"/>
    <property type="match status" value="1"/>
</dbReference>
<organism evidence="3 4">
    <name type="scientific">Chthoniobacter flavus Ellin428</name>
    <dbReference type="NCBI Taxonomy" id="497964"/>
    <lineage>
        <taxon>Bacteria</taxon>
        <taxon>Pseudomonadati</taxon>
        <taxon>Verrucomicrobiota</taxon>
        <taxon>Spartobacteria</taxon>
        <taxon>Chthoniobacterales</taxon>
        <taxon>Chthoniobacteraceae</taxon>
        <taxon>Chthoniobacter</taxon>
    </lineage>
</organism>
<keyword evidence="4" id="KW-1185">Reference proteome</keyword>
<proteinExistence type="predicted"/>
<dbReference type="eggNOG" id="COG4798">
    <property type="taxonomic scope" value="Bacteria"/>
</dbReference>
<sequence precursor="true">MPPFLLRILLASILVLPAFADEAAKPQQPPYETRAEHDRSGIGVFYLGREIAHVMGHQAADWLERPEREEEERTDLLIDALKFRDGEVVADIGCGSGFISRKIAKKIGSGTVEGVDIQPEMLALLAKRMAMFRITNVKGVLGTTTDPQLPPASCDTMIMVDVYHEFDKPYEMMRSMISELKPGGRIVFVEFRKEDPAVPIKELHKMSLDQVRKEMAVQPELEFVESIETLPRQHIIIFKKK</sequence>
<evidence type="ECO:0000256" key="1">
    <source>
        <dbReference type="SAM" id="SignalP"/>
    </source>
</evidence>
<dbReference type="InParanoid" id="B4D0K7"/>
<gene>
    <name evidence="3" type="ORF">CfE428DRAFT_2458</name>
</gene>
<keyword evidence="3" id="KW-0808">Transferase</keyword>